<protein>
    <submittedName>
        <fullName evidence="2">Uncharacterized protein</fullName>
    </submittedName>
</protein>
<organism evidence="2">
    <name type="scientific">viral metagenome</name>
    <dbReference type="NCBI Taxonomy" id="1070528"/>
    <lineage>
        <taxon>unclassified sequences</taxon>
        <taxon>metagenomes</taxon>
        <taxon>organismal metagenomes</taxon>
    </lineage>
</organism>
<keyword evidence="1" id="KW-0472">Membrane</keyword>
<evidence type="ECO:0000313" key="2">
    <source>
        <dbReference type="EMBL" id="QHU10116.1"/>
    </source>
</evidence>
<keyword evidence="1" id="KW-0812">Transmembrane</keyword>
<accession>A0A6C0JZ69</accession>
<sequence>MWWVLQSVIVSIIVITLLHYGWYYLKKTYSTPKTKDIAKIHAEKYDHILSEILEAKTKSSPEIQIDPEEMENDLAMFLEQTLSDPARENHNQIPAL</sequence>
<evidence type="ECO:0000256" key="1">
    <source>
        <dbReference type="SAM" id="Phobius"/>
    </source>
</evidence>
<reference evidence="2" key="1">
    <citation type="journal article" date="2020" name="Nature">
        <title>Giant virus diversity and host interactions through global metagenomics.</title>
        <authorList>
            <person name="Schulz F."/>
            <person name="Roux S."/>
            <person name="Paez-Espino D."/>
            <person name="Jungbluth S."/>
            <person name="Walsh D.A."/>
            <person name="Denef V.J."/>
            <person name="McMahon K.D."/>
            <person name="Konstantinidis K.T."/>
            <person name="Eloe-Fadrosh E.A."/>
            <person name="Kyrpides N.C."/>
            <person name="Woyke T."/>
        </authorList>
    </citation>
    <scope>NUCLEOTIDE SEQUENCE</scope>
    <source>
        <strain evidence="2">GVMAG-S-1101164-67</strain>
    </source>
</reference>
<keyword evidence="1" id="KW-1133">Transmembrane helix</keyword>
<proteinExistence type="predicted"/>
<dbReference type="AlphaFoldDB" id="A0A6C0JZ69"/>
<dbReference type="EMBL" id="MN740750">
    <property type="protein sequence ID" value="QHU10116.1"/>
    <property type="molecule type" value="Genomic_DNA"/>
</dbReference>
<feature type="transmembrane region" description="Helical" evidence="1">
    <location>
        <begin position="6"/>
        <end position="25"/>
    </location>
</feature>
<name>A0A6C0JZ69_9ZZZZ</name>